<evidence type="ECO:0000256" key="1">
    <source>
        <dbReference type="ARBA" id="ARBA00022741"/>
    </source>
</evidence>
<evidence type="ECO:0000256" key="3">
    <source>
        <dbReference type="ARBA" id="ARBA00061607"/>
    </source>
</evidence>
<reference evidence="6" key="2">
    <citation type="submission" date="2024-06" db="EMBL/GenBank/DDBJ databases">
        <authorList>
            <person name="Petrova K.O."/>
            <person name="Toshchakov S.V."/>
            <person name="Boltjanskaja Y.V."/>
            <person name="Kevbrin V."/>
        </authorList>
    </citation>
    <scope>NUCLEOTIDE SEQUENCE</scope>
    <source>
        <strain evidence="6">Z-910T</strain>
    </source>
</reference>
<dbReference type="InterPro" id="IPR027417">
    <property type="entry name" value="P-loop_NTPase"/>
</dbReference>
<sequence>MEHIKDKCKEIKTNISKVIVGKEEVIDQLLVSIITSGHVLLEDVPGLGKTLLTKAFAKSIDCDFSRIQFTPDLLPSDVTGINFYNQQQSEFEFKKGPIFNNIVLADEINRATPRTQSSLLESMEEVQVSVDGKTYRLDSPFMIIATENPVEQQGTFPLPEAQMDRFFMKISMGYPDFDEEMEILNRFRKENPIEQLTPVVEKSDILKMQEKYTGVFISEDIKKYIVKIVQHTRKHKLISLGVSPRGSLALFKAVQAYAVINGRDYVLPDDVQKMAMPILGHRVVTAGLNKLKGEDSISVMQNVVQEIQAPVEKQVVSG</sequence>
<dbReference type="PANTHER" id="PTHR42759:SF5">
    <property type="entry name" value="METHANOL DEHYDROGENASE REGULATOR"/>
    <property type="match status" value="1"/>
</dbReference>
<dbReference type="Gene3D" id="3.40.50.300">
    <property type="entry name" value="P-loop containing nucleotide triphosphate hydrolases"/>
    <property type="match status" value="1"/>
</dbReference>
<protein>
    <submittedName>
        <fullName evidence="6">MoxR family ATPase</fullName>
    </submittedName>
</protein>
<dbReference type="InterPro" id="IPR011703">
    <property type="entry name" value="ATPase_AAA-3"/>
</dbReference>
<dbReference type="Gene3D" id="1.10.8.80">
    <property type="entry name" value="Magnesium chelatase subunit I, C-Terminal domain"/>
    <property type="match status" value="1"/>
</dbReference>
<gene>
    <name evidence="6" type="ORF">PRVXT_002698</name>
</gene>
<feature type="domain" description="ChlI/MoxR AAA lid" evidence="5">
    <location>
        <begin position="231"/>
        <end position="287"/>
    </location>
</feature>
<name>A0AAU7VL79_9FIRM</name>
<accession>A0AAU7VL79</accession>
<dbReference type="AlphaFoldDB" id="A0AAU7VL79"/>
<organism evidence="6">
    <name type="scientific">Proteinivorax tanatarense</name>
    <dbReference type="NCBI Taxonomy" id="1260629"/>
    <lineage>
        <taxon>Bacteria</taxon>
        <taxon>Bacillati</taxon>
        <taxon>Bacillota</taxon>
        <taxon>Clostridia</taxon>
        <taxon>Eubacteriales</taxon>
        <taxon>Proteinivoracaceae</taxon>
        <taxon>Proteinivorax</taxon>
    </lineage>
</organism>
<dbReference type="GO" id="GO:0016887">
    <property type="term" value="F:ATP hydrolysis activity"/>
    <property type="evidence" value="ECO:0007669"/>
    <property type="project" value="InterPro"/>
</dbReference>
<keyword evidence="1" id="KW-0547">Nucleotide-binding</keyword>
<dbReference type="Pfam" id="PF07726">
    <property type="entry name" value="AAA_3"/>
    <property type="match status" value="1"/>
</dbReference>
<feature type="domain" description="ATPase AAA-3" evidence="4">
    <location>
        <begin position="38"/>
        <end position="168"/>
    </location>
</feature>
<keyword evidence="2" id="KW-0067">ATP-binding</keyword>
<dbReference type="InterPro" id="IPR050764">
    <property type="entry name" value="CbbQ/NirQ/NorQ/GpvN"/>
</dbReference>
<dbReference type="PIRSF" id="PIRSF002849">
    <property type="entry name" value="AAA_ATPase_chaperone_MoxR_prd"/>
    <property type="match status" value="1"/>
</dbReference>
<dbReference type="Pfam" id="PF17863">
    <property type="entry name" value="AAA_lid_2"/>
    <property type="match status" value="1"/>
</dbReference>
<evidence type="ECO:0000313" key="6">
    <source>
        <dbReference type="EMBL" id="XBX74641.1"/>
    </source>
</evidence>
<dbReference type="RefSeq" id="WP_350343393.1">
    <property type="nucleotide sequence ID" value="NZ_CP158367.1"/>
</dbReference>
<dbReference type="PANTHER" id="PTHR42759">
    <property type="entry name" value="MOXR FAMILY PROTEIN"/>
    <property type="match status" value="1"/>
</dbReference>
<evidence type="ECO:0000259" key="4">
    <source>
        <dbReference type="Pfam" id="PF07726"/>
    </source>
</evidence>
<evidence type="ECO:0000259" key="5">
    <source>
        <dbReference type="Pfam" id="PF17863"/>
    </source>
</evidence>
<dbReference type="CDD" id="cd00009">
    <property type="entry name" value="AAA"/>
    <property type="match status" value="1"/>
</dbReference>
<proteinExistence type="inferred from homology"/>
<dbReference type="GO" id="GO:0005524">
    <property type="term" value="F:ATP binding"/>
    <property type="evidence" value="ECO:0007669"/>
    <property type="project" value="UniProtKB-KW"/>
</dbReference>
<dbReference type="SUPFAM" id="SSF52540">
    <property type="entry name" value="P-loop containing nucleoside triphosphate hydrolases"/>
    <property type="match status" value="1"/>
</dbReference>
<comment type="similarity">
    <text evidence="3">Belongs to the MoxR family.</text>
</comment>
<reference evidence="6" key="1">
    <citation type="journal article" date="2013" name="Extremophiles">
        <title>Proteinivorax tanatarense gen. nov., sp. nov., an anaerobic, haloalkaliphilic, proteolytic bacterium isolated from a decaying algal bloom, and proposal of Proteinivoraceae fam. nov.</title>
        <authorList>
            <person name="Kevbrin V."/>
            <person name="Boltyanskaya Y."/>
            <person name="Zhilina T."/>
            <person name="Kolganova T."/>
            <person name="Lavrentjeva E."/>
            <person name="Kuznetsov B."/>
        </authorList>
    </citation>
    <scope>NUCLEOTIDE SEQUENCE</scope>
    <source>
        <strain evidence="6">Z-910T</strain>
    </source>
</reference>
<dbReference type="EMBL" id="CP158367">
    <property type="protein sequence ID" value="XBX74641.1"/>
    <property type="molecule type" value="Genomic_DNA"/>
</dbReference>
<dbReference type="FunFam" id="3.40.50.300:FF:000640">
    <property type="entry name" value="MoxR family ATPase"/>
    <property type="match status" value="1"/>
</dbReference>
<dbReference type="InterPro" id="IPR041628">
    <property type="entry name" value="ChlI/MoxR_AAA_lid"/>
</dbReference>
<evidence type="ECO:0000256" key="2">
    <source>
        <dbReference type="ARBA" id="ARBA00022840"/>
    </source>
</evidence>